<dbReference type="PANTHER" id="PTHR12801">
    <property type="entry name" value="RNA EXONUCLEASE REXO1 / RECO3 FAMILY MEMBER-RELATED"/>
    <property type="match status" value="1"/>
</dbReference>
<evidence type="ECO:0000259" key="3">
    <source>
        <dbReference type="SMART" id="SM00479"/>
    </source>
</evidence>
<name>E4Y7T2_OIKDI</name>
<dbReference type="GO" id="GO:0003676">
    <property type="term" value="F:nucleic acid binding"/>
    <property type="evidence" value="ECO:0007669"/>
    <property type="project" value="InterPro"/>
</dbReference>
<dbReference type="GO" id="GO:0006401">
    <property type="term" value="P:RNA catabolic process"/>
    <property type="evidence" value="ECO:0007669"/>
    <property type="project" value="TreeGrafter"/>
</dbReference>
<dbReference type="PANTHER" id="PTHR12801:SF59">
    <property type="entry name" value="INTERFERON-STIMULATED GENE 20 KDA PROTEIN"/>
    <property type="match status" value="1"/>
</dbReference>
<evidence type="ECO:0000313" key="4">
    <source>
        <dbReference type="EMBL" id="CBY31682.1"/>
    </source>
</evidence>
<proteinExistence type="predicted"/>
<dbReference type="Pfam" id="PF00929">
    <property type="entry name" value="RNase_T"/>
    <property type="match status" value="1"/>
</dbReference>
<dbReference type="GO" id="GO:0045071">
    <property type="term" value="P:negative regulation of viral genome replication"/>
    <property type="evidence" value="ECO:0007669"/>
    <property type="project" value="TreeGrafter"/>
</dbReference>
<dbReference type="InterPro" id="IPR047021">
    <property type="entry name" value="REXO1/3/4-like"/>
</dbReference>
<dbReference type="Gene3D" id="3.30.420.10">
    <property type="entry name" value="Ribonuclease H-like superfamily/Ribonuclease H"/>
    <property type="match status" value="1"/>
</dbReference>
<dbReference type="AlphaFoldDB" id="E4Y7T2"/>
<dbReference type="GO" id="GO:0006308">
    <property type="term" value="P:DNA catabolic process"/>
    <property type="evidence" value="ECO:0007669"/>
    <property type="project" value="TreeGrafter"/>
</dbReference>
<protein>
    <recommendedName>
        <fullName evidence="3">Exonuclease domain-containing protein</fullName>
    </recommendedName>
</protein>
<reference evidence="4" key="1">
    <citation type="journal article" date="2010" name="Science">
        <title>Plasticity of animal genome architecture unmasked by rapid evolution of a pelagic tunicate.</title>
        <authorList>
            <person name="Denoeud F."/>
            <person name="Henriet S."/>
            <person name="Mungpakdee S."/>
            <person name="Aury J.M."/>
            <person name="Da Silva C."/>
            <person name="Brinkmann H."/>
            <person name="Mikhaleva J."/>
            <person name="Olsen L.C."/>
            <person name="Jubin C."/>
            <person name="Canestro C."/>
            <person name="Bouquet J.M."/>
            <person name="Danks G."/>
            <person name="Poulain J."/>
            <person name="Campsteijn C."/>
            <person name="Adamski M."/>
            <person name="Cross I."/>
            <person name="Yadetie F."/>
            <person name="Muffato M."/>
            <person name="Louis A."/>
            <person name="Butcher S."/>
            <person name="Tsagkogeorga G."/>
            <person name="Konrad A."/>
            <person name="Singh S."/>
            <person name="Jensen M.F."/>
            <person name="Cong E.H."/>
            <person name="Eikeseth-Otteraa H."/>
            <person name="Noel B."/>
            <person name="Anthouard V."/>
            <person name="Porcel B.M."/>
            <person name="Kachouri-Lafond R."/>
            <person name="Nishino A."/>
            <person name="Ugolini M."/>
            <person name="Chourrout P."/>
            <person name="Nishida H."/>
            <person name="Aasland R."/>
            <person name="Huzurbazar S."/>
            <person name="Westhof E."/>
            <person name="Delsuc F."/>
            <person name="Lehrach H."/>
            <person name="Reinhardt R."/>
            <person name="Weissenbach J."/>
            <person name="Roy S.W."/>
            <person name="Artiguenave F."/>
            <person name="Postlethwait J.H."/>
            <person name="Manak J.R."/>
            <person name="Thompson E.M."/>
            <person name="Jaillon O."/>
            <person name="Du Pasquier L."/>
            <person name="Boudinot P."/>
            <person name="Liberles D.A."/>
            <person name="Volff J.N."/>
            <person name="Philippe H."/>
            <person name="Lenhard B."/>
            <person name="Roest Crollius H."/>
            <person name="Wincker P."/>
            <person name="Chourrout D."/>
        </authorList>
    </citation>
    <scope>NUCLEOTIDE SEQUENCE [LARGE SCALE GENOMIC DNA]</scope>
</reference>
<dbReference type="InterPro" id="IPR013520">
    <property type="entry name" value="Ribonucl_H"/>
</dbReference>
<dbReference type="InterPro" id="IPR036397">
    <property type="entry name" value="RNaseH_sf"/>
</dbReference>
<dbReference type="GO" id="GO:0005634">
    <property type="term" value="C:nucleus"/>
    <property type="evidence" value="ECO:0007669"/>
    <property type="project" value="TreeGrafter"/>
</dbReference>
<feature type="domain" description="Exonuclease" evidence="3">
    <location>
        <begin position="3"/>
        <end position="181"/>
    </location>
</feature>
<dbReference type="Proteomes" id="UP000011014">
    <property type="component" value="Unassembled WGS sequence"/>
</dbReference>
<gene>
    <name evidence="4" type="ORF">GSOID_T00025599001</name>
</gene>
<dbReference type="SUPFAM" id="SSF53098">
    <property type="entry name" value="Ribonuclease H-like"/>
    <property type="match status" value="1"/>
</dbReference>
<dbReference type="InterPro" id="IPR012337">
    <property type="entry name" value="RNaseH-like_sf"/>
</dbReference>
<accession>E4Y7T2</accession>
<dbReference type="GO" id="GO:0004527">
    <property type="term" value="F:exonuclease activity"/>
    <property type="evidence" value="ECO:0007669"/>
    <property type="project" value="InterPro"/>
</dbReference>
<evidence type="ECO:0000256" key="1">
    <source>
        <dbReference type="ARBA" id="ARBA00022722"/>
    </source>
</evidence>
<keyword evidence="1" id="KW-0540">Nuclease</keyword>
<sequence>MVNYMAIDCEMVETIGVRNSLARVSIVDHQSNVLLDEFVIPPGGCVVDYRTRYSGITKQIIDQKGQDMSVALERVKKVLKNAVVIGHTVNTDLDSLRECPCRAIVDISENSMLKLLYWRTVNTEDPDTDEEIIRRPRVSLKKLSTTLLDRKIQQGKKGHSSVEDAQATMDLFKVIQKRWEETNPDLAGDNLFNDRYWDEEESLSTDDED</sequence>
<dbReference type="SMART" id="SM00479">
    <property type="entry name" value="EXOIII"/>
    <property type="match status" value="1"/>
</dbReference>
<organism evidence="4">
    <name type="scientific">Oikopleura dioica</name>
    <name type="common">Tunicate</name>
    <dbReference type="NCBI Taxonomy" id="34765"/>
    <lineage>
        <taxon>Eukaryota</taxon>
        <taxon>Metazoa</taxon>
        <taxon>Chordata</taxon>
        <taxon>Tunicata</taxon>
        <taxon>Appendicularia</taxon>
        <taxon>Copelata</taxon>
        <taxon>Oikopleuridae</taxon>
        <taxon>Oikopleura</taxon>
    </lineage>
</organism>
<keyword evidence="2" id="KW-0378">Hydrolase</keyword>
<evidence type="ECO:0000256" key="2">
    <source>
        <dbReference type="ARBA" id="ARBA00022801"/>
    </source>
</evidence>
<dbReference type="EMBL" id="FN654313">
    <property type="protein sequence ID" value="CBY31682.1"/>
    <property type="molecule type" value="Genomic_DNA"/>
</dbReference>
<dbReference type="GO" id="GO:0051607">
    <property type="term" value="P:defense response to virus"/>
    <property type="evidence" value="ECO:0007669"/>
    <property type="project" value="TreeGrafter"/>
</dbReference>